<gene>
    <name evidence="1" type="ORF">CRI94_17125</name>
</gene>
<organism evidence="1 2">
    <name type="scientific">Longibacter salinarum</name>
    <dbReference type="NCBI Taxonomy" id="1850348"/>
    <lineage>
        <taxon>Bacteria</taxon>
        <taxon>Pseudomonadati</taxon>
        <taxon>Rhodothermota</taxon>
        <taxon>Rhodothermia</taxon>
        <taxon>Rhodothermales</taxon>
        <taxon>Salisaetaceae</taxon>
        <taxon>Longibacter</taxon>
    </lineage>
</organism>
<evidence type="ECO:0000313" key="1">
    <source>
        <dbReference type="EMBL" id="PEN10950.1"/>
    </source>
</evidence>
<dbReference type="Proteomes" id="UP000220102">
    <property type="component" value="Unassembled WGS sequence"/>
</dbReference>
<dbReference type="AlphaFoldDB" id="A0A2A8CT78"/>
<dbReference type="EMBL" id="PDEQ01000013">
    <property type="protein sequence ID" value="PEN10950.1"/>
    <property type="molecule type" value="Genomic_DNA"/>
</dbReference>
<dbReference type="RefSeq" id="WP_098079162.1">
    <property type="nucleotide sequence ID" value="NZ_PDEQ01000013.1"/>
</dbReference>
<comment type="caution">
    <text evidence="1">The sequence shown here is derived from an EMBL/GenBank/DDBJ whole genome shotgun (WGS) entry which is preliminary data.</text>
</comment>
<sequence>MRIAASLVVTSLLVLGILGFNGCVDAPEPQAERSTQDQRVIDQLQSWNQRLVVSGRQKDDRLRSMTRLVHKMMDDLAGVANGEGLVRGVRVDQPVHLEAEFPRTERSIRAAERQFLSYLSVLESSLQEGEQRVERSHDPEDEARVSDLRQAITELREKLDASARRADGRASRIDSLAAVVLALRTERDRLISKNESLSSSARSLRRAYVIAETQDVLLEKEVIDNRFLRSPVLKHLHPDLFETTTVDATVIPFDGTSAEVISPHQYAPDTFTIEPGRVRIHDPEGFWALSRYVVIKVDP</sequence>
<name>A0A2A8CT78_9BACT</name>
<dbReference type="OrthoDB" id="597123at2"/>
<evidence type="ECO:0000313" key="2">
    <source>
        <dbReference type="Proteomes" id="UP000220102"/>
    </source>
</evidence>
<keyword evidence="2" id="KW-1185">Reference proteome</keyword>
<reference evidence="1 2" key="1">
    <citation type="submission" date="2017-10" db="EMBL/GenBank/DDBJ databases">
        <title>Draft genome of Longibacter Salinarum.</title>
        <authorList>
            <person name="Goh K.M."/>
            <person name="Shamsir M.S."/>
            <person name="Lim S.W."/>
        </authorList>
    </citation>
    <scope>NUCLEOTIDE SEQUENCE [LARGE SCALE GENOMIC DNA]</scope>
    <source>
        <strain evidence="1 2">KCTC 52045</strain>
    </source>
</reference>
<proteinExistence type="predicted"/>
<accession>A0A2A8CT78</accession>
<protein>
    <submittedName>
        <fullName evidence="1">Uncharacterized protein</fullName>
    </submittedName>
</protein>